<keyword evidence="1" id="KW-0472">Membrane</keyword>
<organism evidence="3">
    <name type="scientific">metagenome</name>
    <dbReference type="NCBI Taxonomy" id="256318"/>
    <lineage>
        <taxon>unclassified sequences</taxon>
        <taxon>metagenomes</taxon>
    </lineage>
</organism>
<evidence type="ECO:0000259" key="2">
    <source>
        <dbReference type="Pfam" id="PF10756"/>
    </source>
</evidence>
<gene>
    <name evidence="3" type="ORF">NOCA2120165</name>
</gene>
<sequence>MPADSEPSRELVLPHTWRPYGARIAATVGGVGLVAVCLFAWIAFPPEIRAQFTVFQKLTMIFLFGLAFAAWFALVRSRVVAEDTRLLVVNGYRSHSYEWAEVVSISLVRGAPWATLDLADGTTISALAIQGSDGPRARNAVRQIRALIT</sequence>
<feature type="transmembrane region" description="Helical" evidence="1">
    <location>
        <begin position="54"/>
        <end position="74"/>
    </location>
</feature>
<dbReference type="InterPro" id="IPR019692">
    <property type="entry name" value="CFP-6_PH"/>
</dbReference>
<evidence type="ECO:0000313" key="3">
    <source>
        <dbReference type="EMBL" id="CUR54132.1"/>
    </source>
</evidence>
<evidence type="ECO:0000256" key="1">
    <source>
        <dbReference type="SAM" id="Phobius"/>
    </source>
</evidence>
<dbReference type="EMBL" id="CZKA01000004">
    <property type="protein sequence ID" value="CUR54132.1"/>
    <property type="molecule type" value="Genomic_DNA"/>
</dbReference>
<dbReference type="Pfam" id="PF10756">
    <property type="entry name" value="bPH_6"/>
    <property type="match status" value="1"/>
</dbReference>
<keyword evidence="1" id="KW-1133">Transmembrane helix</keyword>
<keyword evidence="1" id="KW-0812">Transmembrane</keyword>
<reference evidence="3" key="1">
    <citation type="submission" date="2015-08" db="EMBL/GenBank/DDBJ databases">
        <authorList>
            <person name="Babu N.S."/>
            <person name="Beckwith C.J."/>
            <person name="Beseler K.G."/>
            <person name="Brison A."/>
            <person name="Carone J.V."/>
            <person name="Caskin T.P."/>
            <person name="Diamond M."/>
            <person name="Durham M.E."/>
            <person name="Foxe J.M."/>
            <person name="Go M."/>
            <person name="Henderson B.A."/>
            <person name="Jones I.B."/>
            <person name="McGettigan J.A."/>
            <person name="Micheletti S.J."/>
            <person name="Nasrallah M.E."/>
            <person name="Ortiz D."/>
            <person name="Piller C.R."/>
            <person name="Privatt S.R."/>
            <person name="Schneider S.L."/>
            <person name="Sharp S."/>
            <person name="Smith T.C."/>
            <person name="Stanton J.D."/>
            <person name="Ullery H.E."/>
            <person name="Wilson R.J."/>
            <person name="Serrano M.G."/>
            <person name="Buck G."/>
            <person name="Lee V."/>
            <person name="Wang Y."/>
            <person name="Carvalho R."/>
            <person name="Voegtly L."/>
            <person name="Shi R."/>
            <person name="Duckworth R."/>
            <person name="Johnson A."/>
            <person name="Loviza R."/>
            <person name="Walstead R."/>
            <person name="Shah Z."/>
            <person name="Kiflezghi M."/>
            <person name="Wade K."/>
            <person name="Ball S.L."/>
            <person name="Bradley K.W."/>
            <person name="Asai D.J."/>
            <person name="Bowman C.A."/>
            <person name="Russell D.A."/>
            <person name="Pope W.H."/>
            <person name="Jacobs-Sera D."/>
            <person name="Hendrix R.W."/>
            <person name="Hatfull G.F."/>
        </authorList>
    </citation>
    <scope>NUCLEOTIDE SEQUENCE</scope>
</reference>
<feature type="transmembrane region" description="Helical" evidence="1">
    <location>
        <begin position="20"/>
        <end position="42"/>
    </location>
</feature>
<accession>A0A2P2C0A5</accession>
<name>A0A2P2C0A5_9ZZZZ</name>
<dbReference type="AlphaFoldDB" id="A0A2P2C0A5"/>
<proteinExistence type="predicted"/>
<protein>
    <recommendedName>
        <fullName evidence="2">Low molecular weight protein antigen 6 PH domain-containing protein</fullName>
    </recommendedName>
</protein>
<feature type="domain" description="Low molecular weight protein antigen 6 PH" evidence="2">
    <location>
        <begin position="76"/>
        <end position="145"/>
    </location>
</feature>